<dbReference type="RefSeq" id="WP_338251818.1">
    <property type="nucleotide sequence ID" value="NZ_BSRI01000002.1"/>
</dbReference>
<gene>
    <name evidence="1" type="ORF">KDH_33220</name>
</gene>
<sequence>MKKKTKDLAKQIQDALLALSDVMLMETLTQWLDRAEDELAYLDWSDEYRYMLGYRVQSDTTGAIYSSFESLDEAEPDGDGGTWVVPPIEMLRGLLVNLSPEDFYRGILPLAGDALRHQAYEEGWGSPPSTFSDGYNFMRCLAIHLRYKDLESQGMKHRYSFSLQYIAGRRRPMDHFSAELSFVHALFLHR</sequence>
<accession>A0ABQ6FVB1</accession>
<name>A0ABQ6FVB1_9CHLR</name>
<evidence type="ECO:0000313" key="2">
    <source>
        <dbReference type="Proteomes" id="UP001344906"/>
    </source>
</evidence>
<evidence type="ECO:0000313" key="1">
    <source>
        <dbReference type="EMBL" id="GLV56481.1"/>
    </source>
</evidence>
<protein>
    <recommendedName>
        <fullName evidence="3">AbiTii domain-containing protein</fullName>
    </recommendedName>
</protein>
<keyword evidence="2" id="KW-1185">Reference proteome</keyword>
<dbReference type="Proteomes" id="UP001344906">
    <property type="component" value="Unassembled WGS sequence"/>
</dbReference>
<dbReference type="EMBL" id="BSRI01000002">
    <property type="protein sequence ID" value="GLV56481.1"/>
    <property type="molecule type" value="Genomic_DNA"/>
</dbReference>
<organism evidence="1 2">
    <name type="scientific">Dictyobacter halimunensis</name>
    <dbReference type="NCBI Taxonomy" id="3026934"/>
    <lineage>
        <taxon>Bacteria</taxon>
        <taxon>Bacillati</taxon>
        <taxon>Chloroflexota</taxon>
        <taxon>Ktedonobacteria</taxon>
        <taxon>Ktedonobacterales</taxon>
        <taxon>Dictyobacteraceae</taxon>
        <taxon>Dictyobacter</taxon>
    </lineage>
</organism>
<proteinExistence type="predicted"/>
<reference evidence="1 2" key="1">
    <citation type="submission" date="2023-02" db="EMBL/GenBank/DDBJ databases">
        <title>Dictyobacter halimunensis sp. nov., a new member of the class Ktedonobacteria from forest soil in a geothermal area.</title>
        <authorList>
            <person name="Rachmania M.K."/>
            <person name="Ningsih F."/>
            <person name="Sakai Y."/>
            <person name="Yabe S."/>
            <person name="Yokota A."/>
            <person name="Sjamsuridzal W."/>
        </authorList>
    </citation>
    <scope>NUCLEOTIDE SEQUENCE [LARGE SCALE GENOMIC DNA]</scope>
    <source>
        <strain evidence="1 2">S3.2.2.5</strain>
    </source>
</reference>
<evidence type="ECO:0008006" key="3">
    <source>
        <dbReference type="Google" id="ProtNLM"/>
    </source>
</evidence>
<comment type="caution">
    <text evidence="1">The sequence shown here is derived from an EMBL/GenBank/DDBJ whole genome shotgun (WGS) entry which is preliminary data.</text>
</comment>